<accession>A0A0E9WHH6</accession>
<evidence type="ECO:0000313" key="1">
    <source>
        <dbReference type="EMBL" id="JAH89844.1"/>
    </source>
</evidence>
<name>A0A0E9WHH6_ANGAN</name>
<dbReference type="AlphaFoldDB" id="A0A0E9WHH6"/>
<reference evidence="1" key="2">
    <citation type="journal article" date="2015" name="Fish Shellfish Immunol.">
        <title>Early steps in the European eel (Anguilla anguilla)-Vibrio vulnificus interaction in the gills: Role of the RtxA13 toxin.</title>
        <authorList>
            <person name="Callol A."/>
            <person name="Pajuelo D."/>
            <person name="Ebbesson L."/>
            <person name="Teles M."/>
            <person name="MacKenzie S."/>
            <person name="Amaro C."/>
        </authorList>
    </citation>
    <scope>NUCLEOTIDE SEQUENCE</scope>
</reference>
<proteinExistence type="predicted"/>
<sequence length="50" mass="5773">MGQTVLIMVIFHTETQIQAKSSMVGSSQMSLKSLKLQLFKLYIFYHLHSQ</sequence>
<organism evidence="1">
    <name type="scientific">Anguilla anguilla</name>
    <name type="common">European freshwater eel</name>
    <name type="synonym">Muraena anguilla</name>
    <dbReference type="NCBI Taxonomy" id="7936"/>
    <lineage>
        <taxon>Eukaryota</taxon>
        <taxon>Metazoa</taxon>
        <taxon>Chordata</taxon>
        <taxon>Craniata</taxon>
        <taxon>Vertebrata</taxon>
        <taxon>Euteleostomi</taxon>
        <taxon>Actinopterygii</taxon>
        <taxon>Neopterygii</taxon>
        <taxon>Teleostei</taxon>
        <taxon>Anguilliformes</taxon>
        <taxon>Anguillidae</taxon>
        <taxon>Anguilla</taxon>
    </lineage>
</organism>
<reference evidence="1" key="1">
    <citation type="submission" date="2014-11" db="EMBL/GenBank/DDBJ databases">
        <authorList>
            <person name="Amaro Gonzalez C."/>
        </authorList>
    </citation>
    <scope>NUCLEOTIDE SEQUENCE</scope>
</reference>
<protein>
    <submittedName>
        <fullName evidence="1">Uncharacterized protein</fullName>
    </submittedName>
</protein>
<dbReference type="EMBL" id="GBXM01018733">
    <property type="protein sequence ID" value="JAH89844.1"/>
    <property type="molecule type" value="Transcribed_RNA"/>
</dbReference>